<organism evidence="2 3">
    <name type="scientific">Listeria aquatica</name>
    <dbReference type="NCBI Taxonomy" id="1494960"/>
    <lineage>
        <taxon>Bacteria</taxon>
        <taxon>Bacillati</taxon>
        <taxon>Bacillota</taxon>
        <taxon>Bacilli</taxon>
        <taxon>Bacillales</taxon>
        <taxon>Listeriaceae</taxon>
        <taxon>Listeria</taxon>
    </lineage>
</organism>
<sequence length="336" mass="36567">MDNPLFSTAFKDDYNYNIELLRKSYEDLQNLIDAANVRTSNNVIAAGGDNITEVVDARASSLAPSQAFKTLHDRITYAEQALSDGVGQVSTQITDLNNRYLEMEDLINRIYGLNQGTIEYFVDSGKGDDVNGTGAIDSPFKTVTKAVSMLPRLLSTTVYIWLNPGKYDEDIVVTNINGAKINILSTNYATVDPSKGPTGIQVRSLYLEDIVGSVYISGLEETNTAGTTKNYFIRASRCGFVRVQKCRMAYSTKAIDPFTAVFIDACKADVNSCYFASQNVDIRGYNAADVIAQGTTHGANSAIGLYPQSSVIYNANNVTWKADTPNRPSGGGEVRA</sequence>
<gene>
    <name evidence="2" type="ORF">HB912_07030</name>
</gene>
<accession>A0A841ZPE6</accession>
<protein>
    <submittedName>
        <fullName evidence="2">Uncharacterized protein</fullName>
    </submittedName>
</protein>
<comment type="caution">
    <text evidence="2">The sequence shown here is derived from an EMBL/GenBank/DDBJ whole genome shotgun (WGS) entry which is preliminary data.</text>
</comment>
<name>A0A841ZPE6_9LIST</name>
<dbReference type="EMBL" id="JAARRM010000002">
    <property type="protein sequence ID" value="MBC1521397.1"/>
    <property type="molecule type" value="Genomic_DNA"/>
</dbReference>
<reference evidence="2 3" key="1">
    <citation type="submission" date="2020-03" db="EMBL/GenBank/DDBJ databases">
        <title>Soil Listeria distribution.</title>
        <authorList>
            <person name="Liao J."/>
            <person name="Wiedmann M."/>
        </authorList>
    </citation>
    <scope>NUCLEOTIDE SEQUENCE [LARGE SCALE GENOMIC DNA]</scope>
    <source>
        <strain evidence="2 3">FSL L7-1507</strain>
    </source>
</reference>
<proteinExistence type="predicted"/>
<dbReference type="Proteomes" id="UP000559885">
    <property type="component" value="Unassembled WGS sequence"/>
</dbReference>
<keyword evidence="1" id="KW-0175">Coiled coil</keyword>
<dbReference type="Gene3D" id="3.30.1910.20">
    <property type="entry name" value="asparaginyl-tRNA synthetase, N-terminal domain"/>
    <property type="match status" value="1"/>
</dbReference>
<evidence type="ECO:0000313" key="2">
    <source>
        <dbReference type="EMBL" id="MBC1521397.1"/>
    </source>
</evidence>
<dbReference type="InterPro" id="IPR011050">
    <property type="entry name" value="Pectin_lyase_fold/virulence"/>
</dbReference>
<evidence type="ECO:0000313" key="3">
    <source>
        <dbReference type="Proteomes" id="UP000559885"/>
    </source>
</evidence>
<dbReference type="AlphaFoldDB" id="A0A841ZPE6"/>
<evidence type="ECO:0000256" key="1">
    <source>
        <dbReference type="SAM" id="Coils"/>
    </source>
</evidence>
<dbReference type="SUPFAM" id="SSF51126">
    <property type="entry name" value="Pectin lyase-like"/>
    <property type="match status" value="1"/>
</dbReference>
<feature type="coiled-coil region" evidence="1">
    <location>
        <begin position="11"/>
        <end position="38"/>
    </location>
</feature>